<keyword evidence="1" id="KW-0732">Signal</keyword>
<name>A0A099KLT7_COLPS</name>
<feature type="domain" description="Metallo-beta-lactamase" evidence="2">
    <location>
        <begin position="323"/>
        <end position="362"/>
    </location>
</feature>
<dbReference type="InterPro" id="IPR001279">
    <property type="entry name" value="Metallo-B-lactamas"/>
</dbReference>
<evidence type="ECO:0000259" key="2">
    <source>
        <dbReference type="Pfam" id="PF00753"/>
    </source>
</evidence>
<comment type="caution">
    <text evidence="3">The sequence shown here is derived from an EMBL/GenBank/DDBJ whole genome shotgun (WGS) entry which is preliminary data.</text>
</comment>
<feature type="chain" id="PRO_5001948821" evidence="1">
    <location>
        <begin position="30"/>
        <end position="485"/>
    </location>
</feature>
<gene>
    <name evidence="3" type="ORF">GAB14E_3206</name>
</gene>
<reference evidence="3 4" key="1">
    <citation type="submission" date="2014-08" db="EMBL/GenBank/DDBJ databases">
        <title>Genomic and Phenotypic Diversity of Colwellia psychrerythraea strains from Disparate Marine Basins.</title>
        <authorList>
            <person name="Techtmann S.M."/>
            <person name="Stelling S.C."/>
            <person name="Utturkar S.M."/>
            <person name="Alshibli N."/>
            <person name="Harris A."/>
            <person name="Brown S.D."/>
            <person name="Hazen T.C."/>
        </authorList>
    </citation>
    <scope>NUCLEOTIDE SEQUENCE [LARGE SCALE GENOMIC DNA]</scope>
    <source>
        <strain evidence="3 4">GAB14E</strain>
    </source>
</reference>
<dbReference type="Gene3D" id="3.60.15.10">
    <property type="entry name" value="Ribonuclease Z/Hydroxyacylglutathione hydrolase-like"/>
    <property type="match status" value="1"/>
</dbReference>
<evidence type="ECO:0000313" key="3">
    <source>
        <dbReference type="EMBL" id="KGJ91724.1"/>
    </source>
</evidence>
<protein>
    <submittedName>
        <fullName evidence="3">Beta-lactamase domain protein</fullName>
    </submittedName>
</protein>
<feature type="signal peptide" evidence="1">
    <location>
        <begin position="1"/>
        <end position="29"/>
    </location>
</feature>
<proteinExistence type="predicted"/>
<dbReference type="InterPro" id="IPR036866">
    <property type="entry name" value="RibonucZ/Hydroxyglut_hydro"/>
</dbReference>
<accession>A0A099KLT7</accession>
<dbReference type="Proteomes" id="UP000029868">
    <property type="component" value="Unassembled WGS sequence"/>
</dbReference>
<dbReference type="Pfam" id="PF00753">
    <property type="entry name" value="Lactamase_B"/>
    <property type="match status" value="1"/>
</dbReference>
<evidence type="ECO:0000313" key="4">
    <source>
        <dbReference type="Proteomes" id="UP000029868"/>
    </source>
</evidence>
<dbReference type="PATRIC" id="fig|28229.3.peg.2926"/>
<dbReference type="AlphaFoldDB" id="A0A099KLT7"/>
<dbReference type="EMBL" id="JQEC01000040">
    <property type="protein sequence ID" value="KGJ91724.1"/>
    <property type="molecule type" value="Genomic_DNA"/>
</dbReference>
<evidence type="ECO:0000256" key="1">
    <source>
        <dbReference type="SAM" id="SignalP"/>
    </source>
</evidence>
<sequence>MKVNLTRYVLIFAFASMTLCTSTISAAWAGEAEEFVAKLKNHYQKTQPITAFSMTHNYLYLGHNAAFSSWDYQAPNRYTAFKVTEFDIEQEHYFENVIHNYSGGRKLDEVHFQNDTDSFRYAKNGVPYGKRVVRQNMDDYKGFKDLIVINVDFFAVRPLLEETNTKETIKLHQDKISGKTTLIHKSADDNVVEYVFGGSPIRLLSLNNKSMRRIYFYDDYKTTNGISFARSIVQYTNGDMTPTFIKRIASLDVIEKIDPAKLAIPQGYGPIISKRDRTLVSSEIAKNLYLVTDSSAWRNSLFKVNGDEIMVFGAPISAELAEQTIELIYDQFPSKKITSVYVTHPHSDHIAGLPAYAKRGIVIRADAYSIDAINAYPPFANDIATFKFQTIEHDQLMDGVRFYVLDNAHSKRQSFAYFKESWIIYQADFLDVAFDNTIAKELPSYTKTFIDFVRSKQLKLRRIVGHHSNNNISIEVMNKTYDALM</sequence>
<organism evidence="3 4">
    <name type="scientific">Colwellia psychrerythraea</name>
    <name type="common">Vibrio psychroerythus</name>
    <dbReference type="NCBI Taxonomy" id="28229"/>
    <lineage>
        <taxon>Bacteria</taxon>
        <taxon>Pseudomonadati</taxon>
        <taxon>Pseudomonadota</taxon>
        <taxon>Gammaproteobacteria</taxon>
        <taxon>Alteromonadales</taxon>
        <taxon>Colwelliaceae</taxon>
        <taxon>Colwellia</taxon>
    </lineage>
</organism>
<dbReference type="RefSeq" id="WP_033082935.1">
    <property type="nucleotide sequence ID" value="NZ_JQEC01000040.1"/>
</dbReference>
<dbReference type="SUPFAM" id="SSF56281">
    <property type="entry name" value="Metallo-hydrolase/oxidoreductase"/>
    <property type="match status" value="1"/>
</dbReference>